<dbReference type="SUPFAM" id="SSF88659">
    <property type="entry name" value="Sigma3 and sigma4 domains of RNA polymerase sigma factors"/>
    <property type="match status" value="1"/>
</dbReference>
<feature type="domain" description="Resolvase HTH" evidence="1">
    <location>
        <begin position="43"/>
        <end position="88"/>
    </location>
</feature>
<dbReference type="AlphaFoldDB" id="A0A5E4LKD0"/>
<gene>
    <name evidence="2" type="ORF">LFW2832_00004</name>
</gene>
<dbReference type="InterPro" id="IPR036388">
    <property type="entry name" value="WH-like_DNA-bd_sf"/>
</dbReference>
<evidence type="ECO:0000313" key="2">
    <source>
        <dbReference type="EMBL" id="VVC02450.1"/>
    </source>
</evidence>
<dbReference type="InterPro" id="IPR013324">
    <property type="entry name" value="RNA_pol_sigma_r3/r4-like"/>
</dbReference>
<dbReference type="Proteomes" id="UP000789941">
    <property type="component" value="Unassembled WGS sequence"/>
</dbReference>
<evidence type="ECO:0000259" key="1">
    <source>
        <dbReference type="Pfam" id="PF02796"/>
    </source>
</evidence>
<dbReference type="InterPro" id="IPR006120">
    <property type="entry name" value="Resolvase_HTH_dom"/>
</dbReference>
<dbReference type="GO" id="GO:0000150">
    <property type="term" value="F:DNA strand exchange activity"/>
    <property type="evidence" value="ECO:0007669"/>
    <property type="project" value="InterPro"/>
</dbReference>
<evidence type="ECO:0000313" key="3">
    <source>
        <dbReference type="Proteomes" id="UP000789941"/>
    </source>
</evidence>
<accession>A0A5E4LKD0</accession>
<proteinExistence type="predicted"/>
<dbReference type="GO" id="GO:0003677">
    <property type="term" value="F:DNA binding"/>
    <property type="evidence" value="ECO:0007669"/>
    <property type="project" value="InterPro"/>
</dbReference>
<protein>
    <recommendedName>
        <fullName evidence="1">Resolvase HTH domain-containing protein</fullName>
    </recommendedName>
</protein>
<organism evidence="2 3">
    <name type="scientific">Candidatus Bilamarchaeum dharawalense</name>
    <dbReference type="NCBI Taxonomy" id="2885759"/>
    <lineage>
        <taxon>Archaea</taxon>
        <taxon>Candidatus Micrarchaeota</taxon>
        <taxon>Candidatus Micrarchaeia</taxon>
        <taxon>Candidatus Anstonellales</taxon>
        <taxon>Candidatus Bilamarchaeaceae</taxon>
        <taxon>Candidatus Bilamarchaeum</taxon>
    </lineage>
</organism>
<sequence length="95" mass="10676">MFHKQIKVKTVVDVVVPEGPEGPDPGDKVVVDRDVEVVPTRRGRPRKGTNDAQLAKVLRLYFIEKLSMRKVADVLGVSHMSVYRILSDPNIELLI</sequence>
<dbReference type="Pfam" id="PF02796">
    <property type="entry name" value="HTH_7"/>
    <property type="match status" value="1"/>
</dbReference>
<name>A0A5E4LKD0_9ARCH</name>
<dbReference type="EMBL" id="CABMJJ010000001">
    <property type="protein sequence ID" value="VVC02450.1"/>
    <property type="molecule type" value="Genomic_DNA"/>
</dbReference>
<comment type="caution">
    <text evidence="2">The sequence shown here is derived from an EMBL/GenBank/DDBJ whole genome shotgun (WGS) entry which is preliminary data.</text>
</comment>
<reference evidence="2 3" key="1">
    <citation type="submission" date="2019-08" db="EMBL/GenBank/DDBJ databases">
        <authorList>
            <person name="Vazquez-Campos X."/>
        </authorList>
    </citation>
    <scope>NUCLEOTIDE SEQUENCE [LARGE SCALE GENOMIC DNA]</scope>
    <source>
        <strain evidence="2">LFW-283_2</strain>
    </source>
</reference>
<dbReference type="Gene3D" id="1.10.10.10">
    <property type="entry name" value="Winged helix-like DNA-binding domain superfamily/Winged helix DNA-binding domain"/>
    <property type="match status" value="1"/>
</dbReference>